<dbReference type="Proteomes" id="UP000766698">
    <property type="component" value="Unassembled WGS sequence"/>
</dbReference>
<evidence type="ECO:0000313" key="1">
    <source>
        <dbReference type="EMBL" id="MBB1242705.1"/>
    </source>
</evidence>
<name>A0ABR6EBJ4_9ACTN</name>
<protein>
    <recommendedName>
        <fullName evidence="3">MarR family transcriptional regulator</fullName>
    </recommendedName>
</protein>
<dbReference type="EMBL" id="WMLF01000032">
    <property type="protein sequence ID" value="MBB1242705.1"/>
    <property type="molecule type" value="Genomic_DNA"/>
</dbReference>
<evidence type="ECO:0000313" key="2">
    <source>
        <dbReference type="Proteomes" id="UP000766698"/>
    </source>
</evidence>
<gene>
    <name evidence="1" type="ORF">GL263_03825</name>
</gene>
<keyword evidence="2" id="KW-1185">Reference proteome</keyword>
<dbReference type="RefSeq" id="WP_182854128.1">
    <property type="nucleotide sequence ID" value="NZ_WMLF01000032.1"/>
</dbReference>
<dbReference type="InterPro" id="IPR036390">
    <property type="entry name" value="WH_DNA-bd_sf"/>
</dbReference>
<accession>A0ABR6EBJ4</accession>
<comment type="caution">
    <text evidence="1">The sequence shown here is derived from an EMBL/GenBank/DDBJ whole genome shotgun (WGS) entry which is preliminary data.</text>
</comment>
<proteinExistence type="predicted"/>
<sequence>MTSPIAESFAPRFMEAGELNQLLLRSQLKQGADLKVLMYYATAVPVGEPVRSTATDIGKLVGLSTTSASRSIGRLAENGWLTLAYTAVGVKFYRLGSKATGQPAPTEPEDDDAPLATVRQLHAS</sequence>
<reference evidence="2" key="1">
    <citation type="journal article" date="2020" name="Syst. Appl. Microbiol.">
        <title>Streptomyces alkaliterrae sp. nov., isolated from an alkaline soil, and emended descriptions of Streptomyces alkaliphilus, Streptomyces calidiresistens and Streptomyces durbertensis.</title>
        <authorList>
            <person name="Swiecimska M."/>
            <person name="Golinska P."/>
            <person name="Nouioui I."/>
            <person name="Wypij M."/>
            <person name="Rai M."/>
            <person name="Sangal V."/>
            <person name="Goodfellow M."/>
        </authorList>
    </citation>
    <scope>NUCLEOTIDE SEQUENCE [LARGE SCALE GENOMIC DNA]</scope>
    <source>
        <strain evidence="2">DSM 104538</strain>
    </source>
</reference>
<dbReference type="SUPFAM" id="SSF46785">
    <property type="entry name" value="Winged helix' DNA-binding domain"/>
    <property type="match status" value="1"/>
</dbReference>
<evidence type="ECO:0008006" key="3">
    <source>
        <dbReference type="Google" id="ProtNLM"/>
    </source>
</evidence>
<organism evidence="1 2">
    <name type="scientific">Streptomyces durbertensis</name>
    <dbReference type="NCBI Taxonomy" id="2448886"/>
    <lineage>
        <taxon>Bacteria</taxon>
        <taxon>Bacillati</taxon>
        <taxon>Actinomycetota</taxon>
        <taxon>Actinomycetes</taxon>
        <taxon>Kitasatosporales</taxon>
        <taxon>Streptomycetaceae</taxon>
        <taxon>Streptomyces</taxon>
    </lineage>
</organism>